<dbReference type="GO" id="GO:0016020">
    <property type="term" value="C:membrane"/>
    <property type="evidence" value="ECO:0007669"/>
    <property type="project" value="UniProtKB-SubCell"/>
</dbReference>
<dbReference type="InterPro" id="IPR000711">
    <property type="entry name" value="ATPase_OSCP/dsu"/>
</dbReference>
<sequence length="83" mass="9376">MKESSEFRAFLLSKRISDADKAKVVQAAFGEKCHPIVCEFIGLASGENLIKLFQLIEKNYSMKYSDVMNFVEVTAHVSDDLDQ</sequence>
<dbReference type="EMBL" id="UINC01024636">
    <property type="protein sequence ID" value="SVA98662.1"/>
    <property type="molecule type" value="Genomic_DNA"/>
</dbReference>
<dbReference type="GO" id="GO:0046933">
    <property type="term" value="F:proton-transporting ATP synthase activity, rotational mechanism"/>
    <property type="evidence" value="ECO:0007669"/>
    <property type="project" value="InterPro"/>
</dbReference>
<evidence type="ECO:0000256" key="6">
    <source>
        <dbReference type="ARBA" id="ARBA00023310"/>
    </source>
</evidence>
<dbReference type="InterPro" id="IPR026015">
    <property type="entry name" value="ATP_synth_OSCP/delta_N_sf"/>
</dbReference>
<evidence type="ECO:0000256" key="1">
    <source>
        <dbReference type="ARBA" id="ARBA00004370"/>
    </source>
</evidence>
<dbReference type="Pfam" id="PF00213">
    <property type="entry name" value="OSCP"/>
    <property type="match status" value="1"/>
</dbReference>
<accession>A0A382AC43</accession>
<evidence type="ECO:0000256" key="4">
    <source>
        <dbReference type="ARBA" id="ARBA00023065"/>
    </source>
</evidence>
<keyword evidence="6" id="KW-0066">ATP synthesis</keyword>
<evidence type="ECO:0000256" key="3">
    <source>
        <dbReference type="ARBA" id="ARBA00022781"/>
    </source>
</evidence>
<name>A0A382AC43_9ZZZZ</name>
<keyword evidence="3" id="KW-0375">Hydrogen ion transport</keyword>
<dbReference type="AlphaFoldDB" id="A0A382AC43"/>
<protein>
    <submittedName>
        <fullName evidence="7">Uncharacterized protein</fullName>
    </submittedName>
</protein>
<keyword evidence="5" id="KW-0472">Membrane</keyword>
<gene>
    <name evidence="7" type="ORF">METZ01_LOCUS151516</name>
</gene>
<evidence type="ECO:0000313" key="7">
    <source>
        <dbReference type="EMBL" id="SVA98662.1"/>
    </source>
</evidence>
<reference evidence="7" key="1">
    <citation type="submission" date="2018-05" db="EMBL/GenBank/DDBJ databases">
        <authorList>
            <person name="Lanie J.A."/>
            <person name="Ng W.-L."/>
            <person name="Kazmierczak K.M."/>
            <person name="Andrzejewski T.M."/>
            <person name="Davidsen T.M."/>
            <person name="Wayne K.J."/>
            <person name="Tettelin H."/>
            <person name="Glass J.I."/>
            <person name="Rusch D."/>
            <person name="Podicherti R."/>
            <person name="Tsui H.-C.T."/>
            <person name="Winkler M.E."/>
        </authorList>
    </citation>
    <scope>NUCLEOTIDE SEQUENCE</scope>
</reference>
<organism evidence="7">
    <name type="scientific">marine metagenome</name>
    <dbReference type="NCBI Taxonomy" id="408172"/>
    <lineage>
        <taxon>unclassified sequences</taxon>
        <taxon>metagenomes</taxon>
        <taxon>ecological metagenomes</taxon>
    </lineage>
</organism>
<keyword evidence="2" id="KW-0813">Transport</keyword>
<evidence type="ECO:0000256" key="5">
    <source>
        <dbReference type="ARBA" id="ARBA00023136"/>
    </source>
</evidence>
<comment type="subcellular location">
    <subcellularLocation>
        <location evidence="1">Membrane</location>
    </subcellularLocation>
</comment>
<evidence type="ECO:0000256" key="2">
    <source>
        <dbReference type="ARBA" id="ARBA00022448"/>
    </source>
</evidence>
<feature type="non-terminal residue" evidence="7">
    <location>
        <position position="83"/>
    </location>
</feature>
<dbReference type="Gene3D" id="1.10.520.20">
    <property type="entry name" value="N-terminal domain of the delta subunit of the F1F0-ATP synthase"/>
    <property type="match status" value="1"/>
</dbReference>
<keyword evidence="4" id="KW-0406">Ion transport</keyword>
<proteinExistence type="predicted"/>